<dbReference type="InterPro" id="IPR000182">
    <property type="entry name" value="GNAT_dom"/>
</dbReference>
<reference evidence="4 5" key="1">
    <citation type="submission" date="2024-11" db="EMBL/GenBank/DDBJ databases">
        <title>Chromosome-level genome assembly of Eucalyptus globulus Labill. provides insights into its genome evolution.</title>
        <authorList>
            <person name="Li X."/>
        </authorList>
    </citation>
    <scope>NUCLEOTIDE SEQUENCE [LARGE SCALE GENOMIC DNA]</scope>
    <source>
        <strain evidence="4">CL2024</strain>
        <tissue evidence="4">Fresh tender leaves</tissue>
    </source>
</reference>
<dbReference type="SUPFAM" id="SSF55729">
    <property type="entry name" value="Acyl-CoA N-acyltransferases (Nat)"/>
    <property type="match status" value="1"/>
</dbReference>
<keyword evidence="5" id="KW-1185">Reference proteome</keyword>
<sequence length="128" mass="14647">MPTFTPIIRLINVNLPIKDPEIEIIASGAKDGAVVVRFILFFLNYLTIDLNLPIKDPEIEIIASRAKDGAIVVRIILFFLNYLTFMAKHGFYIGDLLVRKCYRRKGLGRMLLTAVARQATRMGYKRFE</sequence>
<dbReference type="CDD" id="cd04301">
    <property type="entry name" value="NAT_SF"/>
    <property type="match status" value="1"/>
</dbReference>
<dbReference type="Pfam" id="PF00583">
    <property type="entry name" value="Acetyltransf_1"/>
    <property type="match status" value="1"/>
</dbReference>
<organism evidence="4 5">
    <name type="scientific">Eucalyptus globulus</name>
    <name type="common">Tasmanian blue gum</name>
    <dbReference type="NCBI Taxonomy" id="34317"/>
    <lineage>
        <taxon>Eukaryota</taxon>
        <taxon>Viridiplantae</taxon>
        <taxon>Streptophyta</taxon>
        <taxon>Embryophyta</taxon>
        <taxon>Tracheophyta</taxon>
        <taxon>Spermatophyta</taxon>
        <taxon>Magnoliopsida</taxon>
        <taxon>eudicotyledons</taxon>
        <taxon>Gunneridae</taxon>
        <taxon>Pentapetalae</taxon>
        <taxon>rosids</taxon>
        <taxon>malvids</taxon>
        <taxon>Myrtales</taxon>
        <taxon>Myrtaceae</taxon>
        <taxon>Myrtoideae</taxon>
        <taxon>Eucalypteae</taxon>
        <taxon>Eucalyptus</taxon>
    </lineage>
</organism>
<comment type="caution">
    <text evidence="4">The sequence shown here is derived from an EMBL/GenBank/DDBJ whole genome shotgun (WGS) entry which is preliminary data.</text>
</comment>
<evidence type="ECO:0000313" key="4">
    <source>
        <dbReference type="EMBL" id="KAL3730242.1"/>
    </source>
</evidence>
<name>A0ABD3JUG2_EUCGL</name>
<gene>
    <name evidence="4" type="ORF">ACJRO7_027275</name>
</gene>
<keyword evidence="2" id="KW-0012">Acyltransferase</keyword>
<evidence type="ECO:0000313" key="5">
    <source>
        <dbReference type="Proteomes" id="UP001634007"/>
    </source>
</evidence>
<feature type="domain" description="N-acetyltransferase" evidence="3">
    <location>
        <begin position="60"/>
        <end position="126"/>
    </location>
</feature>
<evidence type="ECO:0000256" key="1">
    <source>
        <dbReference type="ARBA" id="ARBA00022679"/>
    </source>
</evidence>
<dbReference type="EMBL" id="JBJKBG010000007">
    <property type="protein sequence ID" value="KAL3730242.1"/>
    <property type="molecule type" value="Genomic_DNA"/>
</dbReference>
<accession>A0ABD3JUG2</accession>
<dbReference type="PANTHER" id="PTHR10545:SF29">
    <property type="entry name" value="GH14572P-RELATED"/>
    <property type="match status" value="1"/>
</dbReference>
<dbReference type="InterPro" id="IPR016181">
    <property type="entry name" value="Acyl_CoA_acyltransferase"/>
</dbReference>
<dbReference type="Proteomes" id="UP001634007">
    <property type="component" value="Unassembled WGS sequence"/>
</dbReference>
<dbReference type="GO" id="GO:0008080">
    <property type="term" value="F:N-acetyltransferase activity"/>
    <property type="evidence" value="ECO:0007669"/>
    <property type="project" value="UniProtKB-ARBA"/>
</dbReference>
<protein>
    <recommendedName>
        <fullName evidence="3">N-acetyltransferase domain-containing protein</fullName>
    </recommendedName>
</protein>
<dbReference type="AlphaFoldDB" id="A0ABD3JUG2"/>
<evidence type="ECO:0000259" key="3">
    <source>
        <dbReference type="Pfam" id="PF00583"/>
    </source>
</evidence>
<dbReference type="InterPro" id="IPR051016">
    <property type="entry name" value="Diverse_Substrate_AcTransf"/>
</dbReference>
<keyword evidence="1" id="KW-0808">Transferase</keyword>
<proteinExistence type="predicted"/>
<dbReference type="PANTHER" id="PTHR10545">
    <property type="entry name" value="DIAMINE N-ACETYLTRANSFERASE"/>
    <property type="match status" value="1"/>
</dbReference>
<dbReference type="Gene3D" id="3.40.630.30">
    <property type="match status" value="1"/>
</dbReference>
<evidence type="ECO:0000256" key="2">
    <source>
        <dbReference type="ARBA" id="ARBA00023315"/>
    </source>
</evidence>